<name>A0A061HM91_BLUGR</name>
<dbReference type="AlphaFoldDB" id="A0A061HM91"/>
<dbReference type="Proteomes" id="UP000053110">
    <property type="component" value="Unassembled WGS sequence"/>
</dbReference>
<reference evidence="1" key="2">
    <citation type="submission" date="2013-01" db="EMBL/GenBank/DDBJ databases">
        <title>The wheat powdery mildew genome reveals unique evolution of an obligate biotroph.</title>
        <authorList>
            <person name="Oberhaensli S."/>
            <person name="Wicker T."/>
            <person name="Keller B."/>
        </authorList>
    </citation>
    <scope>NUCLEOTIDE SEQUENCE</scope>
    <source>
        <strain evidence="1">96224</strain>
    </source>
</reference>
<dbReference type="HOGENOM" id="CLU_1864790_0_0_1"/>
<sequence>MWKPARYFTKIHTNQLLTTRKCSEKKLVDLALQGHITINGNYGLHTSTRNGNAPVVIFDEPLKIKRIILDNSFISMAEYNGLKYALAWYQGHPHVFSRRLDEENNQYGTAVPEPHEIGRREMAGDWPGKIAGHGPSG</sequence>
<reference evidence="2" key="3">
    <citation type="submission" date="2018-07" db="EMBL/GenBank/DDBJ databases">
        <authorList>
            <person name="Quirk P.G."/>
            <person name="Krulwich T.A."/>
        </authorList>
    </citation>
    <scope>NUCLEOTIDE SEQUENCE</scope>
    <source>
        <strain evidence="2">96224</strain>
    </source>
</reference>
<gene>
    <name evidence="1" type="ORF">BGT96224_A20540</name>
    <name evidence="2" type="ORF">BGT96224V2_LOCUS1251</name>
</gene>
<dbReference type="EMBL" id="UIGY01000010">
    <property type="protein sequence ID" value="SUZ08088.1"/>
    <property type="molecule type" value="Genomic_DNA"/>
</dbReference>
<reference evidence="3" key="1">
    <citation type="journal article" date="2013" name="Nat. Genet.">
        <title>The wheat powdery mildew genome shows the unique evolution of an obligate biotroph.</title>
        <authorList>
            <person name="Wicker T."/>
            <person name="Oberhaensli S."/>
            <person name="Parlange F."/>
            <person name="Buchmann J.P."/>
            <person name="Shatalina M."/>
            <person name="Roffler S."/>
            <person name="Ben-David R."/>
            <person name="Dolezel J."/>
            <person name="Simkova H."/>
            <person name="Schulze-Lefert P."/>
            <person name="Spanu P.D."/>
            <person name="Bruggmann R."/>
            <person name="Amselem J."/>
            <person name="Quesneville H."/>
            <person name="Ver Loren van Themaat E."/>
            <person name="Paape T."/>
            <person name="Shimizu K.K."/>
            <person name="Keller B."/>
        </authorList>
    </citation>
    <scope>NUCLEOTIDE SEQUENCE [LARGE SCALE GENOMIC DNA]</scope>
    <source>
        <strain evidence="3">96224</strain>
    </source>
</reference>
<dbReference type="OrthoDB" id="10429709at2759"/>
<accession>A0A061HM91</accession>
<evidence type="ECO:0000313" key="1">
    <source>
        <dbReference type="EMBL" id="EPQ66875.1"/>
    </source>
</evidence>
<organism evidence="2">
    <name type="scientific">Blumeria graminis f. sp. tritici 96224</name>
    <dbReference type="NCBI Taxonomy" id="1268274"/>
    <lineage>
        <taxon>Eukaryota</taxon>
        <taxon>Fungi</taxon>
        <taxon>Dikarya</taxon>
        <taxon>Ascomycota</taxon>
        <taxon>Pezizomycotina</taxon>
        <taxon>Leotiomycetes</taxon>
        <taxon>Erysiphales</taxon>
        <taxon>Erysiphaceae</taxon>
        <taxon>Blumeria</taxon>
    </lineage>
</organism>
<proteinExistence type="predicted"/>
<evidence type="ECO:0000313" key="3">
    <source>
        <dbReference type="Proteomes" id="UP000053110"/>
    </source>
</evidence>
<protein>
    <submittedName>
        <fullName evidence="2">BgtA-20540</fullName>
    </submittedName>
</protein>
<dbReference type="EMBL" id="KE374865">
    <property type="protein sequence ID" value="EPQ66875.1"/>
    <property type="molecule type" value="Genomic_DNA"/>
</dbReference>
<evidence type="ECO:0000313" key="2">
    <source>
        <dbReference type="EMBL" id="SUZ08088.1"/>
    </source>
</evidence>
<feature type="non-terminal residue" evidence="2">
    <location>
        <position position="137"/>
    </location>
</feature>